<comment type="caution">
    <text evidence="2">The sequence shown here is derived from an EMBL/GenBank/DDBJ whole genome shotgun (WGS) entry which is preliminary data.</text>
</comment>
<keyword evidence="3" id="KW-1185">Reference proteome</keyword>
<feature type="region of interest" description="Disordered" evidence="1">
    <location>
        <begin position="1"/>
        <end position="34"/>
    </location>
</feature>
<gene>
    <name evidence="2" type="ORF">Scep_017415</name>
</gene>
<feature type="compositionally biased region" description="Basic and acidic residues" evidence="1">
    <location>
        <begin position="64"/>
        <end position="75"/>
    </location>
</feature>
<feature type="compositionally biased region" description="Polar residues" evidence="1">
    <location>
        <begin position="50"/>
        <end position="63"/>
    </location>
</feature>
<evidence type="ECO:0000313" key="3">
    <source>
        <dbReference type="Proteomes" id="UP001419268"/>
    </source>
</evidence>
<dbReference type="EMBL" id="JBBNAG010000007">
    <property type="protein sequence ID" value="KAK9119322.1"/>
    <property type="molecule type" value="Genomic_DNA"/>
</dbReference>
<feature type="compositionally biased region" description="Low complexity" evidence="1">
    <location>
        <begin position="16"/>
        <end position="27"/>
    </location>
</feature>
<protein>
    <submittedName>
        <fullName evidence="2">Uncharacterized protein</fullName>
    </submittedName>
</protein>
<evidence type="ECO:0000256" key="1">
    <source>
        <dbReference type="SAM" id="MobiDB-lite"/>
    </source>
</evidence>
<organism evidence="2 3">
    <name type="scientific">Stephania cephalantha</name>
    <dbReference type="NCBI Taxonomy" id="152367"/>
    <lineage>
        <taxon>Eukaryota</taxon>
        <taxon>Viridiplantae</taxon>
        <taxon>Streptophyta</taxon>
        <taxon>Embryophyta</taxon>
        <taxon>Tracheophyta</taxon>
        <taxon>Spermatophyta</taxon>
        <taxon>Magnoliopsida</taxon>
        <taxon>Ranunculales</taxon>
        <taxon>Menispermaceae</taxon>
        <taxon>Menispermoideae</taxon>
        <taxon>Cissampelideae</taxon>
        <taxon>Stephania</taxon>
    </lineage>
</organism>
<dbReference type="AlphaFoldDB" id="A0AAP0IPJ8"/>
<accession>A0AAP0IPJ8</accession>
<proteinExistence type="predicted"/>
<evidence type="ECO:0000313" key="2">
    <source>
        <dbReference type="EMBL" id="KAK9119322.1"/>
    </source>
</evidence>
<dbReference type="Proteomes" id="UP001419268">
    <property type="component" value="Unassembled WGS sequence"/>
</dbReference>
<name>A0AAP0IPJ8_9MAGN</name>
<sequence length="75" mass="8013">MRVVNTHERGRRGRTAALAWAAGEDGAPPSRRDGADVDVVEIIKVAGTDATLQPTGKQATADSSRQRGRGEDDKR</sequence>
<reference evidence="2 3" key="1">
    <citation type="submission" date="2024-01" db="EMBL/GenBank/DDBJ databases">
        <title>Genome assemblies of Stephania.</title>
        <authorList>
            <person name="Yang L."/>
        </authorList>
    </citation>
    <scope>NUCLEOTIDE SEQUENCE [LARGE SCALE GENOMIC DNA]</scope>
    <source>
        <strain evidence="2">JXDWG</strain>
        <tissue evidence="2">Leaf</tissue>
    </source>
</reference>
<feature type="region of interest" description="Disordered" evidence="1">
    <location>
        <begin position="50"/>
        <end position="75"/>
    </location>
</feature>